<reference evidence="2 4" key="1">
    <citation type="journal article" date="2017" name="Nat. Microbiol.">
        <title>Natural product diversity associated with the nematode symbionts Photorhabdus and Xenorhabdus.</title>
        <authorList>
            <person name="Tobias N.J."/>
            <person name="Wolff H."/>
            <person name="Djahanschiri B."/>
            <person name="Grundmann F."/>
            <person name="Kronenwerth M."/>
            <person name="Shi Y.M."/>
            <person name="Simonyi S."/>
            <person name="Grun P."/>
            <person name="Shapiro-Ilan D."/>
            <person name="Pidot S.J."/>
            <person name="Stinear T.P."/>
            <person name="Ebersberger I."/>
            <person name="Bode H.B."/>
        </authorList>
    </citation>
    <scope>NUCLEOTIDE SEQUENCE [LARGE SCALE GENOMIC DNA]</scope>
    <source>
        <strain evidence="2 4">DSM 16337</strain>
    </source>
</reference>
<evidence type="ECO:0000313" key="4">
    <source>
        <dbReference type="Proteomes" id="UP000225605"/>
    </source>
</evidence>
<keyword evidence="5" id="KW-1185">Reference proteome</keyword>
<dbReference type="EMBL" id="NIBT01000014">
    <property type="protein sequence ID" value="PHM23458.1"/>
    <property type="molecule type" value="Genomic_DNA"/>
</dbReference>
<dbReference type="EMBL" id="RAQI01000003">
    <property type="protein sequence ID" value="RKE90686.1"/>
    <property type="molecule type" value="Genomic_DNA"/>
</dbReference>
<accession>A0A2D0INR3</accession>
<evidence type="ECO:0000313" key="5">
    <source>
        <dbReference type="Proteomes" id="UP000283568"/>
    </source>
</evidence>
<evidence type="ECO:0000313" key="3">
    <source>
        <dbReference type="EMBL" id="RKE90686.1"/>
    </source>
</evidence>
<dbReference type="RefSeq" id="WP_099132806.1">
    <property type="nucleotide sequence ID" value="NZ_CAWNOJ010000025.1"/>
</dbReference>
<comment type="caution">
    <text evidence="2">The sequence shown here is derived from an EMBL/GenBank/DDBJ whole genome shotgun (WGS) entry which is preliminary data.</text>
</comment>
<evidence type="ECO:0000256" key="1">
    <source>
        <dbReference type="SAM" id="SignalP"/>
    </source>
</evidence>
<dbReference type="AlphaFoldDB" id="A0A2D0INR3"/>
<evidence type="ECO:0000313" key="2">
    <source>
        <dbReference type="EMBL" id="PHM23458.1"/>
    </source>
</evidence>
<gene>
    <name evidence="3" type="ORF">BDE27_2576</name>
    <name evidence="2" type="ORF">Xehl_02727</name>
</gene>
<protein>
    <submittedName>
        <fullName evidence="2">Uncharacterized protein</fullName>
    </submittedName>
</protein>
<keyword evidence="1" id="KW-0732">Signal</keyword>
<dbReference type="Proteomes" id="UP000283568">
    <property type="component" value="Unassembled WGS sequence"/>
</dbReference>
<reference evidence="3 5" key="2">
    <citation type="submission" date="2018-09" db="EMBL/GenBank/DDBJ databases">
        <title>Genomic Encyclopedia of Archaeal and Bacterial Type Strains, Phase II (KMG-II): from individual species to whole genera.</title>
        <authorList>
            <person name="Goeker M."/>
        </authorList>
    </citation>
    <scope>NUCLEOTIDE SEQUENCE [LARGE SCALE GENOMIC DNA]</scope>
    <source>
        <strain evidence="3 5">DSM 16337</strain>
    </source>
</reference>
<name>A0A2D0INR3_9GAMM</name>
<sequence length="262" mass="29035">MRKVKFCASLLFLLSSLAHASQWYDVTFSNPNKFYSITIDTPQGSGSECMYIWAVPNPAITLQPSQTSQKIQIEDKNTIFSCAGDPKFVTWNVHANPLPSYAKYYRAKTCTVEFRHFKSGSTWFTIINSPCTSGKDILVADATCNGRGCLNLAESGVPEHGAINITFFTTNQTSCRDRNSNGVYIDSKVTGIYPTWGGEDVNRVDLAQGKGLFYGDFTYEYGLNTEDGKRFFKYATLANITSSRLQAQCDGNGALGEINLLY</sequence>
<feature type="signal peptide" evidence="1">
    <location>
        <begin position="1"/>
        <end position="20"/>
    </location>
</feature>
<feature type="chain" id="PRO_5013265751" evidence="1">
    <location>
        <begin position="21"/>
        <end position="262"/>
    </location>
</feature>
<proteinExistence type="predicted"/>
<dbReference type="Proteomes" id="UP000225605">
    <property type="component" value="Unassembled WGS sequence"/>
</dbReference>
<organism evidence="2 4">
    <name type="scientific">Xenorhabdus ehlersii</name>
    <dbReference type="NCBI Taxonomy" id="290111"/>
    <lineage>
        <taxon>Bacteria</taxon>
        <taxon>Pseudomonadati</taxon>
        <taxon>Pseudomonadota</taxon>
        <taxon>Gammaproteobacteria</taxon>
        <taxon>Enterobacterales</taxon>
        <taxon>Morganellaceae</taxon>
        <taxon>Xenorhabdus</taxon>
    </lineage>
</organism>
<dbReference type="OrthoDB" id="6446134at2"/>